<accession>A0A6L7G743</accession>
<proteinExistence type="predicted"/>
<dbReference type="RefSeq" id="WP_160895340.1">
    <property type="nucleotide sequence ID" value="NZ_WUMU01000017.1"/>
</dbReference>
<protein>
    <submittedName>
        <fullName evidence="2">Uncharacterized protein</fullName>
    </submittedName>
</protein>
<comment type="caution">
    <text evidence="2">The sequence shown here is derived from an EMBL/GenBank/DDBJ whole genome shotgun (WGS) entry which is preliminary data.</text>
</comment>
<evidence type="ECO:0000256" key="1">
    <source>
        <dbReference type="SAM" id="MobiDB-lite"/>
    </source>
</evidence>
<sequence length="533" mass="55903">MTFLPDRRFCGAGALTGLTLVSVLAAGLAASGRAQEARATELAPLLVQSPEARPAPDWLRIAPGDPYLDLTDPAVPGATEVLVDTPDSRSWPRYQGGTLDGWSYRLFPDGSGLVLADRPQAPPRYVLICRAGQSCGIYGPDGLAAEVPAIGAPKPALPEAPDALALARYLAEWALAGTGTPPPAPAPKPVPAAPAVAPAPDTAPQGAAAETATALAQPASGTAAPKPEKITAPMPSVAPGCVEPNPFDPTVCMDAIDLDGPAPPALTPPAPVAPAPRPPARASGTAAVAPPRPAVATASAAALPPSAWEKFVKDHWLSCNINTGLSLKYTDGYDYSDQFGKLKVGAGCWMKLNDKFSFQFGVVGYPVKGQQAPWDPDFTYSLTYQATKSISFNYSNYTARFSGGGTNAVNSLKDGSLRMSYKLPEIPLPWDRSLACSTALGLPDPSDAALTVGCSTSVTDKFRLGATAYFYPDQHRQETWDPDFTYTASYQLADRWLLSYANYAANRFPWNKNATGGPGLLGGSLSISYKLKL</sequence>
<dbReference type="EMBL" id="WUMU01000017">
    <property type="protein sequence ID" value="MXN19216.1"/>
    <property type="molecule type" value="Genomic_DNA"/>
</dbReference>
<feature type="compositionally biased region" description="Low complexity" evidence="1">
    <location>
        <begin position="193"/>
        <end position="219"/>
    </location>
</feature>
<feature type="region of interest" description="Disordered" evidence="1">
    <location>
        <begin position="180"/>
        <end position="226"/>
    </location>
</feature>
<keyword evidence="3" id="KW-1185">Reference proteome</keyword>
<feature type="compositionally biased region" description="Pro residues" evidence="1">
    <location>
        <begin position="180"/>
        <end position="192"/>
    </location>
</feature>
<feature type="compositionally biased region" description="Pro residues" evidence="1">
    <location>
        <begin position="263"/>
        <end position="279"/>
    </location>
</feature>
<reference evidence="2 3" key="1">
    <citation type="submission" date="2019-12" db="EMBL/GenBank/DDBJ databases">
        <authorList>
            <person name="Li M."/>
        </authorList>
    </citation>
    <scope>NUCLEOTIDE SEQUENCE [LARGE SCALE GENOMIC DNA]</scope>
    <source>
        <strain evidence="2 3">GBMRC 2024</strain>
    </source>
</reference>
<feature type="compositionally biased region" description="Low complexity" evidence="1">
    <location>
        <begin position="280"/>
        <end position="289"/>
    </location>
</feature>
<gene>
    <name evidence="2" type="ORF">GR170_15345</name>
</gene>
<dbReference type="Proteomes" id="UP000477911">
    <property type="component" value="Unassembled WGS sequence"/>
</dbReference>
<name>A0A6L7G743_9RHOB</name>
<dbReference type="AlphaFoldDB" id="A0A6L7G743"/>
<feature type="region of interest" description="Disordered" evidence="1">
    <location>
        <begin position="263"/>
        <end position="289"/>
    </location>
</feature>
<evidence type="ECO:0000313" key="2">
    <source>
        <dbReference type="EMBL" id="MXN19216.1"/>
    </source>
</evidence>
<evidence type="ECO:0000313" key="3">
    <source>
        <dbReference type="Proteomes" id="UP000477911"/>
    </source>
</evidence>
<organism evidence="2 3">
    <name type="scientific">Pseudooceanicola albus</name>
    <dbReference type="NCBI Taxonomy" id="2692189"/>
    <lineage>
        <taxon>Bacteria</taxon>
        <taxon>Pseudomonadati</taxon>
        <taxon>Pseudomonadota</taxon>
        <taxon>Alphaproteobacteria</taxon>
        <taxon>Rhodobacterales</taxon>
        <taxon>Paracoccaceae</taxon>
        <taxon>Pseudooceanicola</taxon>
    </lineage>
</organism>